<keyword evidence="2" id="KW-0812">Transmembrane</keyword>
<feature type="domain" description="CBS" evidence="3">
    <location>
        <begin position="305"/>
        <end position="360"/>
    </location>
</feature>
<evidence type="ECO:0000313" key="5">
    <source>
        <dbReference type="Proteomes" id="UP000265431"/>
    </source>
</evidence>
<feature type="domain" description="CBS" evidence="3">
    <location>
        <begin position="240"/>
        <end position="299"/>
    </location>
</feature>
<accession>A0A399R4H8</accession>
<dbReference type="RefSeq" id="WP_119379519.1">
    <property type="nucleotide sequence ID" value="NZ_QWGB01000005.1"/>
</dbReference>
<comment type="caution">
    <text evidence="4">The sequence shown here is derived from an EMBL/GenBank/DDBJ whole genome shotgun (WGS) entry which is preliminary data.</text>
</comment>
<evidence type="ECO:0000256" key="1">
    <source>
        <dbReference type="PROSITE-ProRule" id="PRU00703"/>
    </source>
</evidence>
<dbReference type="PANTHER" id="PTHR33741">
    <property type="entry name" value="TRANSMEMBRANE PROTEIN DDB_G0269096-RELATED"/>
    <property type="match status" value="1"/>
</dbReference>
<feature type="transmembrane region" description="Helical" evidence="2">
    <location>
        <begin position="29"/>
        <end position="47"/>
    </location>
</feature>
<sequence length="364" mass="38358">MANKRSQWLRLKHLLPALPTADRKEAARASLGAAVGIGCCTLLGLLLPLLWGLPLYLIAPLGASAVLVFAVPNSPLAQPWSAIVGNTVSGLVAIAVLLVAPPWLAPALAVGFAILLMLLTRSLHPPGGAVALLAAIERDGVLETGFVFAFSPVALMTITLVAAGIAFNRLTGRVYPFRQPKPPSPERQRLGLTNEELTKLLKRFNQSPNLGVADLGRLLAAAEEEAAQHRFDGISCADVMSQPLISCRPETLLTEIIDLFRAHSLKSLPVLTSEGALLGAVQQDEIINALAPDTTAAPLTAGQFMKREVSTALATAPVGSLLNRFTSNGVQSVVITEDAKALGILTRSDIIALLLSGAEERAPR</sequence>
<dbReference type="InterPro" id="IPR058581">
    <property type="entry name" value="TM_HPP"/>
</dbReference>
<feature type="transmembrane region" description="Helical" evidence="2">
    <location>
        <begin position="53"/>
        <end position="71"/>
    </location>
</feature>
<keyword evidence="1" id="KW-0129">CBS domain</keyword>
<name>A0A399R4H8_9PROT</name>
<dbReference type="InterPro" id="IPR046342">
    <property type="entry name" value="CBS_dom_sf"/>
</dbReference>
<dbReference type="EMBL" id="QWGB01000005">
    <property type="protein sequence ID" value="RIJ24329.1"/>
    <property type="molecule type" value="Genomic_DNA"/>
</dbReference>
<dbReference type="Pfam" id="PF00571">
    <property type="entry name" value="CBS"/>
    <property type="match status" value="2"/>
</dbReference>
<dbReference type="PROSITE" id="PS51371">
    <property type="entry name" value="CBS"/>
    <property type="match status" value="2"/>
</dbReference>
<gene>
    <name evidence="4" type="ORF">D1224_08835</name>
</gene>
<dbReference type="InterPro" id="IPR007065">
    <property type="entry name" value="HPP"/>
</dbReference>
<keyword evidence="2" id="KW-0472">Membrane</keyword>
<dbReference type="InterPro" id="IPR000644">
    <property type="entry name" value="CBS_dom"/>
</dbReference>
<feature type="transmembrane region" description="Helical" evidence="2">
    <location>
        <begin position="83"/>
        <end position="104"/>
    </location>
</feature>
<reference evidence="4 5" key="1">
    <citation type="submission" date="2018-08" db="EMBL/GenBank/DDBJ databases">
        <title>Henriciella mobilis sp. nov., isolated from seawater.</title>
        <authorList>
            <person name="Cheng H."/>
            <person name="Wu Y.-H."/>
            <person name="Xu X.-W."/>
            <person name="Guo L.-L."/>
        </authorList>
    </citation>
    <scope>NUCLEOTIDE SEQUENCE [LARGE SCALE GENOMIC DNA]</scope>
    <source>
        <strain evidence="4 5">CCUG66934</strain>
    </source>
</reference>
<evidence type="ECO:0000313" key="4">
    <source>
        <dbReference type="EMBL" id="RIJ24329.1"/>
    </source>
</evidence>
<keyword evidence="5" id="KW-1185">Reference proteome</keyword>
<dbReference type="Proteomes" id="UP000265431">
    <property type="component" value="Unassembled WGS sequence"/>
</dbReference>
<evidence type="ECO:0000259" key="3">
    <source>
        <dbReference type="PROSITE" id="PS51371"/>
    </source>
</evidence>
<feature type="transmembrane region" description="Helical" evidence="2">
    <location>
        <begin position="110"/>
        <end position="134"/>
    </location>
</feature>
<dbReference type="PANTHER" id="PTHR33741:SF5">
    <property type="entry name" value="TRANSMEMBRANE PROTEIN DDB_G0269096-RELATED"/>
    <property type="match status" value="1"/>
</dbReference>
<proteinExistence type="predicted"/>
<dbReference type="SUPFAM" id="SSF54631">
    <property type="entry name" value="CBS-domain pair"/>
    <property type="match status" value="1"/>
</dbReference>
<feature type="transmembrane region" description="Helical" evidence="2">
    <location>
        <begin position="146"/>
        <end position="167"/>
    </location>
</feature>
<dbReference type="SMART" id="SM00116">
    <property type="entry name" value="CBS"/>
    <property type="match status" value="2"/>
</dbReference>
<keyword evidence="2" id="KW-1133">Transmembrane helix</keyword>
<organism evidence="4 5">
    <name type="scientific">Henriciella barbarensis</name>
    <dbReference type="NCBI Taxonomy" id="86342"/>
    <lineage>
        <taxon>Bacteria</taxon>
        <taxon>Pseudomonadati</taxon>
        <taxon>Pseudomonadota</taxon>
        <taxon>Alphaproteobacteria</taxon>
        <taxon>Hyphomonadales</taxon>
        <taxon>Hyphomonadaceae</taxon>
        <taxon>Henriciella</taxon>
    </lineage>
</organism>
<dbReference type="Gene3D" id="3.10.580.10">
    <property type="entry name" value="CBS-domain"/>
    <property type="match status" value="1"/>
</dbReference>
<evidence type="ECO:0000256" key="2">
    <source>
        <dbReference type="SAM" id="Phobius"/>
    </source>
</evidence>
<dbReference type="AlphaFoldDB" id="A0A399R4H8"/>
<protein>
    <submittedName>
        <fullName evidence="4">CBS domain-containing protein</fullName>
    </submittedName>
</protein>
<dbReference type="OrthoDB" id="9811720at2"/>
<dbReference type="Pfam" id="PF04982">
    <property type="entry name" value="TM_HPP"/>
    <property type="match status" value="1"/>
</dbReference>